<keyword evidence="5" id="KW-1185">Reference proteome</keyword>
<dbReference type="PANTHER" id="PTHR44591">
    <property type="entry name" value="STRESS RESPONSE REGULATOR PROTEIN 1"/>
    <property type="match status" value="1"/>
</dbReference>
<dbReference type="SMART" id="SM00448">
    <property type="entry name" value="REC"/>
    <property type="match status" value="1"/>
</dbReference>
<proteinExistence type="predicted"/>
<accession>A0A7H1MXD7</accession>
<name>A0A7H1MXD7_9PROT</name>
<evidence type="ECO:0000256" key="1">
    <source>
        <dbReference type="ARBA" id="ARBA00022553"/>
    </source>
</evidence>
<dbReference type="EMBL" id="CP053923">
    <property type="protein sequence ID" value="QNT68123.1"/>
    <property type="molecule type" value="Genomic_DNA"/>
</dbReference>
<keyword evidence="1 2" id="KW-0597">Phosphoprotein</keyword>
<feature type="modified residue" description="4-aspartylphosphate" evidence="2">
    <location>
        <position position="108"/>
    </location>
</feature>
<dbReference type="GO" id="GO:0000160">
    <property type="term" value="P:phosphorelay signal transduction system"/>
    <property type="evidence" value="ECO:0007669"/>
    <property type="project" value="InterPro"/>
</dbReference>
<dbReference type="Pfam" id="PF00072">
    <property type="entry name" value="Response_reg"/>
    <property type="match status" value="1"/>
</dbReference>
<dbReference type="AlphaFoldDB" id="A0A7H1MXD7"/>
<organism evidence="4 5">
    <name type="scientific">Defluviicoccus vanus</name>
    <dbReference type="NCBI Taxonomy" id="111831"/>
    <lineage>
        <taxon>Bacteria</taxon>
        <taxon>Pseudomonadati</taxon>
        <taxon>Pseudomonadota</taxon>
        <taxon>Alphaproteobacteria</taxon>
        <taxon>Rhodospirillales</taxon>
        <taxon>Rhodospirillaceae</taxon>
        <taxon>Defluviicoccus</taxon>
    </lineage>
</organism>
<dbReference type="SUPFAM" id="SSF52172">
    <property type="entry name" value="CheY-like"/>
    <property type="match status" value="1"/>
</dbReference>
<evidence type="ECO:0000256" key="2">
    <source>
        <dbReference type="PROSITE-ProRule" id="PRU00169"/>
    </source>
</evidence>
<dbReference type="InterPro" id="IPR050595">
    <property type="entry name" value="Bact_response_regulator"/>
</dbReference>
<sequence length="179" mass="18967">MGGFILVDSALGEGTTFTVMLPVCAVGRAEGPSDPAAIAKTDEASAARPLAMGETPTVLIVDDEDPIRVFAARALRKAGLRVLEAVSGEQALEVIATRSEPIDVLLTDVIMPGMDGYTLAQIVRRDHANLRVIAMSGFQEDAILAGRNNEVEVSFLAKPFTLAELNGKVRALLQPAGRR</sequence>
<reference evidence="4 5" key="1">
    <citation type="submission" date="2020-05" db="EMBL/GenBank/DDBJ databases">
        <title>Complete closed genome sequence of Defluviicoccus vanus.</title>
        <authorList>
            <person name="Bessarab I."/>
            <person name="Arumugam K."/>
            <person name="Maszenan A.M."/>
            <person name="Seviour R.J."/>
            <person name="Williams R.B."/>
        </authorList>
    </citation>
    <scope>NUCLEOTIDE SEQUENCE [LARGE SCALE GENOMIC DNA]</scope>
    <source>
        <strain evidence="4 5">Ben 114</strain>
    </source>
</reference>
<dbReference type="PROSITE" id="PS50110">
    <property type="entry name" value="RESPONSE_REGULATORY"/>
    <property type="match status" value="1"/>
</dbReference>
<feature type="domain" description="Response regulatory" evidence="3">
    <location>
        <begin position="57"/>
        <end position="173"/>
    </location>
</feature>
<dbReference type="PANTHER" id="PTHR44591:SF3">
    <property type="entry name" value="RESPONSE REGULATORY DOMAIN-CONTAINING PROTEIN"/>
    <property type="match status" value="1"/>
</dbReference>
<dbReference type="KEGG" id="dvn:HQ394_00555"/>
<gene>
    <name evidence="4" type="ORF">HQ394_00555</name>
</gene>
<dbReference type="InterPro" id="IPR011006">
    <property type="entry name" value="CheY-like_superfamily"/>
</dbReference>
<dbReference type="Proteomes" id="UP000516369">
    <property type="component" value="Chromosome"/>
</dbReference>
<dbReference type="Gene3D" id="3.40.50.2300">
    <property type="match status" value="1"/>
</dbReference>
<dbReference type="CDD" id="cd17546">
    <property type="entry name" value="REC_hyHK_CKI1_RcsC-like"/>
    <property type="match status" value="1"/>
</dbReference>
<dbReference type="InterPro" id="IPR001789">
    <property type="entry name" value="Sig_transdc_resp-reg_receiver"/>
</dbReference>
<evidence type="ECO:0000313" key="4">
    <source>
        <dbReference type="EMBL" id="QNT68123.1"/>
    </source>
</evidence>
<evidence type="ECO:0000259" key="3">
    <source>
        <dbReference type="PROSITE" id="PS50110"/>
    </source>
</evidence>
<evidence type="ECO:0000313" key="5">
    <source>
        <dbReference type="Proteomes" id="UP000516369"/>
    </source>
</evidence>
<protein>
    <submittedName>
        <fullName evidence="4">Response regulator</fullName>
    </submittedName>
</protein>